<dbReference type="EMBL" id="CP001390">
    <property type="protein sequence ID" value="ACM21516.1"/>
    <property type="molecule type" value="Genomic_DNA"/>
</dbReference>
<dbReference type="HOGENOM" id="CLU_072799_6_7_7"/>
<dbReference type="PANTHER" id="PTHR35024">
    <property type="entry name" value="HYPOTHETICAL CYTOSOLIC PROTEIN"/>
    <property type="match status" value="1"/>
</dbReference>
<dbReference type="AlphaFoldDB" id="B9M461"/>
<gene>
    <name evidence="2" type="ordered locus">Geob_3173</name>
</gene>
<reference evidence="2 3" key="1">
    <citation type="submission" date="2009-01" db="EMBL/GenBank/DDBJ databases">
        <title>Complete sequence of Geobacter sp. FRC-32.</title>
        <authorList>
            <consortium name="US DOE Joint Genome Institute"/>
            <person name="Lucas S."/>
            <person name="Copeland A."/>
            <person name="Lapidus A."/>
            <person name="Glavina del Rio T."/>
            <person name="Dalin E."/>
            <person name="Tice H."/>
            <person name="Bruce D."/>
            <person name="Goodwin L."/>
            <person name="Pitluck S."/>
            <person name="Saunders E."/>
            <person name="Brettin T."/>
            <person name="Detter J.C."/>
            <person name="Han C."/>
            <person name="Larimer F."/>
            <person name="Land M."/>
            <person name="Hauser L."/>
            <person name="Kyrpides N."/>
            <person name="Ovchinnikova G."/>
            <person name="Kostka J."/>
            <person name="Richardson P."/>
        </authorList>
    </citation>
    <scope>NUCLEOTIDE SEQUENCE [LARGE SCALE GENOMIC DNA]</scope>
    <source>
        <strain evidence="3">DSM 22248 / JCM 15807 / FRC-32</strain>
    </source>
</reference>
<keyword evidence="3" id="KW-1185">Reference proteome</keyword>
<dbReference type="KEGG" id="geo:Geob_3173"/>
<dbReference type="OrthoDB" id="9789407at2"/>
<evidence type="ECO:0000313" key="2">
    <source>
        <dbReference type="EMBL" id="ACM21516.1"/>
    </source>
</evidence>
<dbReference type="PANTHER" id="PTHR35024:SF4">
    <property type="entry name" value="POLYMER-FORMING CYTOSKELETAL PROTEIN"/>
    <property type="match status" value="1"/>
</dbReference>
<name>B9M461_GEODF</name>
<comment type="similarity">
    <text evidence="1">Belongs to the bactofilin family.</text>
</comment>
<proteinExistence type="inferred from homology"/>
<dbReference type="STRING" id="316067.Geob_3173"/>
<dbReference type="InterPro" id="IPR007607">
    <property type="entry name" value="BacA/B"/>
</dbReference>
<dbReference type="RefSeq" id="WP_012648244.1">
    <property type="nucleotide sequence ID" value="NC_011979.1"/>
</dbReference>
<protein>
    <submittedName>
        <fullName evidence="2">Bactofilin</fullName>
    </submittedName>
</protein>
<dbReference type="Pfam" id="PF04519">
    <property type="entry name" value="Bactofilin"/>
    <property type="match status" value="1"/>
</dbReference>
<evidence type="ECO:0000313" key="3">
    <source>
        <dbReference type="Proteomes" id="UP000007721"/>
    </source>
</evidence>
<evidence type="ECO:0000256" key="1">
    <source>
        <dbReference type="ARBA" id="ARBA00044755"/>
    </source>
</evidence>
<organism evidence="2 3">
    <name type="scientific">Geotalea daltonii (strain DSM 22248 / JCM 15807 / FRC-32)</name>
    <name type="common">Geobacter daltonii</name>
    <dbReference type="NCBI Taxonomy" id="316067"/>
    <lineage>
        <taxon>Bacteria</taxon>
        <taxon>Pseudomonadati</taxon>
        <taxon>Thermodesulfobacteriota</taxon>
        <taxon>Desulfuromonadia</taxon>
        <taxon>Geobacterales</taxon>
        <taxon>Geobacteraceae</taxon>
        <taxon>Geotalea</taxon>
    </lineage>
</organism>
<sequence length="123" mass="13110">MFSKKHSKLEVVIGAETVIKGEISSKGTVRIDGRLEGDITADCVIIGDSGSIVGDVAAKTFIAGGKLHGNVRSSESVEILPRGEINGDIMTARLSVAEGAMFEGHSMMQKNHNLEYKPVEVLQ</sequence>
<dbReference type="Proteomes" id="UP000007721">
    <property type="component" value="Chromosome"/>
</dbReference>
<accession>B9M461</accession>
<dbReference type="eggNOG" id="COG1664">
    <property type="taxonomic scope" value="Bacteria"/>
</dbReference>